<keyword evidence="3" id="KW-1185">Reference proteome</keyword>
<proteinExistence type="predicted"/>
<feature type="transmembrane region" description="Helical" evidence="1">
    <location>
        <begin position="12"/>
        <end position="33"/>
    </location>
</feature>
<dbReference type="RefSeq" id="WP_014576827.1">
    <property type="nucleotide sequence ID" value="NZ_CP076686.1"/>
</dbReference>
<feature type="transmembrane region" description="Helical" evidence="1">
    <location>
        <begin position="140"/>
        <end position="162"/>
    </location>
</feature>
<reference evidence="2 3" key="1">
    <citation type="submission" date="2021-06" db="EMBL/GenBank/DDBJ databases">
        <title>Microbial metabolic specificity influences pelagic lipid remineralization.</title>
        <authorList>
            <person name="Behrendt L."/>
            <person name="Hunter J.E."/>
            <person name="Alcolombri U."/>
            <person name="Smriga S."/>
            <person name="Mincer T."/>
            <person name="Lowenstein D.P."/>
            <person name="Peaudecerf F.J."/>
            <person name="Fernandez V.I."/>
            <person name="Fredricks H."/>
            <person name="Almblad H."/>
            <person name="Harrison J.J."/>
            <person name="Stocker R."/>
            <person name="Van Mooy B.A.S."/>
        </authorList>
    </citation>
    <scope>NUCLEOTIDE SEQUENCE [LARGE SCALE GENOMIC DNA]</scope>
    <source>
        <strain evidence="2 3">HP15-B</strain>
    </source>
</reference>
<gene>
    <name evidence="2" type="ORF">KQ249_11185</name>
</gene>
<dbReference type="Proteomes" id="UP000683442">
    <property type="component" value="Chromosome"/>
</dbReference>
<name>A0ABX8IBZ9_9GAMM</name>
<feature type="transmembrane region" description="Helical" evidence="1">
    <location>
        <begin position="61"/>
        <end position="85"/>
    </location>
</feature>
<keyword evidence="1" id="KW-0472">Membrane</keyword>
<feature type="transmembrane region" description="Helical" evidence="1">
    <location>
        <begin position="199"/>
        <end position="218"/>
    </location>
</feature>
<feature type="transmembrane region" description="Helical" evidence="1">
    <location>
        <begin position="174"/>
        <end position="193"/>
    </location>
</feature>
<accession>A0ABX8IBZ9</accession>
<keyword evidence="1" id="KW-1133">Transmembrane helix</keyword>
<evidence type="ECO:0000313" key="2">
    <source>
        <dbReference type="EMBL" id="QWV11270.1"/>
    </source>
</evidence>
<feature type="transmembrane region" description="Helical" evidence="1">
    <location>
        <begin position="97"/>
        <end position="120"/>
    </location>
</feature>
<evidence type="ECO:0000256" key="1">
    <source>
        <dbReference type="SAM" id="Phobius"/>
    </source>
</evidence>
<protein>
    <recommendedName>
        <fullName evidence="4">DUF4386 family protein</fullName>
    </recommendedName>
</protein>
<evidence type="ECO:0008006" key="4">
    <source>
        <dbReference type="Google" id="ProtNLM"/>
    </source>
</evidence>
<dbReference type="EMBL" id="CP076686">
    <property type="protein sequence ID" value="QWV11270.1"/>
    <property type="molecule type" value="Genomic_DNA"/>
</dbReference>
<keyword evidence="1" id="KW-0812">Transmembrane</keyword>
<sequence>MKLCFSSRERTGGLAGILAGLTFLFGMVFYLALLTEVQFGNLSADITSQLIYLQGHSGFLYTWYFVIYLVFGFALLNMQFGLSALLPRTTLSQAASLAAYLWAGLVISAGLVATVGHNMVITLAQAHPELAPGAFVSLHIVVNGLGGGNELVGGVWLILVFFASRQKQSLPEAIQWSALLVGFAGTATALPQLAGFCGAVFGLGGILWFVATGMHLAFNGAGQTS</sequence>
<organism evidence="2 3">
    <name type="scientific">Marinobacter adhaerens</name>
    <dbReference type="NCBI Taxonomy" id="1033846"/>
    <lineage>
        <taxon>Bacteria</taxon>
        <taxon>Pseudomonadati</taxon>
        <taxon>Pseudomonadota</taxon>
        <taxon>Gammaproteobacteria</taxon>
        <taxon>Pseudomonadales</taxon>
        <taxon>Marinobacteraceae</taxon>
        <taxon>Marinobacter</taxon>
    </lineage>
</organism>
<dbReference type="GeneID" id="78560006"/>
<evidence type="ECO:0000313" key="3">
    <source>
        <dbReference type="Proteomes" id="UP000683442"/>
    </source>
</evidence>